<evidence type="ECO:0000313" key="2">
    <source>
        <dbReference type="EMBL" id="JAD70865.1"/>
    </source>
</evidence>
<keyword evidence="1" id="KW-0812">Transmembrane</keyword>
<dbReference type="AlphaFoldDB" id="A0A0A9CBT7"/>
<proteinExistence type="predicted"/>
<reference evidence="2" key="1">
    <citation type="submission" date="2014-09" db="EMBL/GenBank/DDBJ databases">
        <authorList>
            <person name="Magalhaes I.L.F."/>
            <person name="Oliveira U."/>
            <person name="Santos F.R."/>
            <person name="Vidigal T.H.D.A."/>
            <person name="Brescovit A.D."/>
            <person name="Santos A.J."/>
        </authorList>
    </citation>
    <scope>NUCLEOTIDE SEQUENCE</scope>
    <source>
        <tissue evidence="2">Shoot tissue taken approximately 20 cm above the soil surface</tissue>
    </source>
</reference>
<accession>A0A0A9CBT7</accession>
<keyword evidence="1" id="KW-0472">Membrane</keyword>
<dbReference type="EMBL" id="GBRH01227030">
    <property type="protein sequence ID" value="JAD70865.1"/>
    <property type="molecule type" value="Transcribed_RNA"/>
</dbReference>
<keyword evidence="1" id="KW-1133">Transmembrane helix</keyword>
<feature type="transmembrane region" description="Helical" evidence="1">
    <location>
        <begin position="12"/>
        <end position="29"/>
    </location>
</feature>
<organism evidence="2">
    <name type="scientific">Arundo donax</name>
    <name type="common">Giant reed</name>
    <name type="synonym">Donax arundinaceus</name>
    <dbReference type="NCBI Taxonomy" id="35708"/>
    <lineage>
        <taxon>Eukaryota</taxon>
        <taxon>Viridiplantae</taxon>
        <taxon>Streptophyta</taxon>
        <taxon>Embryophyta</taxon>
        <taxon>Tracheophyta</taxon>
        <taxon>Spermatophyta</taxon>
        <taxon>Magnoliopsida</taxon>
        <taxon>Liliopsida</taxon>
        <taxon>Poales</taxon>
        <taxon>Poaceae</taxon>
        <taxon>PACMAD clade</taxon>
        <taxon>Arundinoideae</taxon>
        <taxon>Arundineae</taxon>
        <taxon>Arundo</taxon>
    </lineage>
</organism>
<sequence>MSQWVGTTEPGIPRLVALIEMLICWLVALI</sequence>
<reference evidence="2" key="2">
    <citation type="journal article" date="2015" name="Data Brief">
        <title>Shoot transcriptome of the giant reed, Arundo donax.</title>
        <authorList>
            <person name="Barrero R.A."/>
            <person name="Guerrero F.D."/>
            <person name="Moolhuijzen P."/>
            <person name="Goolsby J.A."/>
            <person name="Tidwell J."/>
            <person name="Bellgard S.E."/>
            <person name="Bellgard M.I."/>
        </authorList>
    </citation>
    <scope>NUCLEOTIDE SEQUENCE</scope>
    <source>
        <tissue evidence="2">Shoot tissue taken approximately 20 cm above the soil surface</tissue>
    </source>
</reference>
<evidence type="ECO:0000256" key="1">
    <source>
        <dbReference type="SAM" id="Phobius"/>
    </source>
</evidence>
<name>A0A0A9CBT7_ARUDO</name>
<protein>
    <submittedName>
        <fullName evidence="2">Uncharacterized protein</fullName>
    </submittedName>
</protein>